<accession>A0A0N4YC51</accession>
<evidence type="ECO:0000256" key="1">
    <source>
        <dbReference type="SAM" id="MobiDB-lite"/>
    </source>
</evidence>
<dbReference type="AlphaFoldDB" id="A0A0N4YC51"/>
<sequence length="126" mass="13894">MLLVVVVLMADAIAIQIVVTTRFAAVEVSGDHRETALILPTNASQLFTTFRFSDVPLAAPAAAATPPTIQATIGRRASFDSHHGNPNGPKRNEHRGEREKRILGEDFINLTSIKKYETISHPYRFL</sequence>
<gene>
    <name evidence="2" type="ORF">NBR_LOCUS14103</name>
</gene>
<proteinExistence type="predicted"/>
<evidence type="ECO:0000313" key="2">
    <source>
        <dbReference type="EMBL" id="VDL77692.1"/>
    </source>
</evidence>
<feature type="compositionally biased region" description="Basic and acidic residues" evidence="1">
    <location>
        <begin position="90"/>
        <end position="100"/>
    </location>
</feature>
<reference evidence="4" key="1">
    <citation type="submission" date="2017-02" db="UniProtKB">
        <authorList>
            <consortium name="WormBaseParasite"/>
        </authorList>
    </citation>
    <scope>IDENTIFICATION</scope>
</reference>
<reference evidence="2 3" key="2">
    <citation type="submission" date="2018-11" db="EMBL/GenBank/DDBJ databases">
        <authorList>
            <consortium name="Pathogen Informatics"/>
        </authorList>
    </citation>
    <scope>NUCLEOTIDE SEQUENCE [LARGE SCALE GENOMIC DNA]</scope>
</reference>
<feature type="region of interest" description="Disordered" evidence="1">
    <location>
        <begin position="73"/>
        <end position="100"/>
    </location>
</feature>
<evidence type="ECO:0000313" key="3">
    <source>
        <dbReference type="Proteomes" id="UP000271162"/>
    </source>
</evidence>
<keyword evidence="3" id="KW-1185">Reference proteome</keyword>
<evidence type="ECO:0000313" key="4">
    <source>
        <dbReference type="WBParaSite" id="NBR_0001410201-mRNA-1"/>
    </source>
</evidence>
<protein>
    <submittedName>
        <fullName evidence="4">Secreted protein</fullName>
    </submittedName>
</protein>
<dbReference type="EMBL" id="UYSL01021244">
    <property type="protein sequence ID" value="VDL77692.1"/>
    <property type="molecule type" value="Genomic_DNA"/>
</dbReference>
<organism evidence="4">
    <name type="scientific">Nippostrongylus brasiliensis</name>
    <name type="common">Rat hookworm</name>
    <dbReference type="NCBI Taxonomy" id="27835"/>
    <lineage>
        <taxon>Eukaryota</taxon>
        <taxon>Metazoa</taxon>
        <taxon>Ecdysozoa</taxon>
        <taxon>Nematoda</taxon>
        <taxon>Chromadorea</taxon>
        <taxon>Rhabditida</taxon>
        <taxon>Rhabditina</taxon>
        <taxon>Rhabditomorpha</taxon>
        <taxon>Strongyloidea</taxon>
        <taxon>Heligmosomidae</taxon>
        <taxon>Nippostrongylus</taxon>
    </lineage>
</organism>
<dbReference type="WBParaSite" id="NBR_0001410201-mRNA-1">
    <property type="protein sequence ID" value="NBR_0001410201-mRNA-1"/>
    <property type="gene ID" value="NBR_0001410201"/>
</dbReference>
<name>A0A0N4YC51_NIPBR</name>
<dbReference type="Proteomes" id="UP000271162">
    <property type="component" value="Unassembled WGS sequence"/>
</dbReference>